<reference evidence="1" key="1">
    <citation type="submission" date="2022-07" db="EMBL/GenBank/DDBJ databases">
        <title>Phylogenomic reconstructions and comparative analyses of Kickxellomycotina fungi.</title>
        <authorList>
            <person name="Reynolds N.K."/>
            <person name="Stajich J.E."/>
            <person name="Barry K."/>
            <person name="Grigoriev I.V."/>
            <person name="Crous P."/>
            <person name="Smith M.E."/>
        </authorList>
    </citation>
    <scope>NUCLEOTIDE SEQUENCE</scope>
    <source>
        <strain evidence="1">CBS 109366</strain>
    </source>
</reference>
<proteinExistence type="predicted"/>
<protein>
    <submittedName>
        <fullName evidence="1">Uncharacterized protein</fullName>
    </submittedName>
</protein>
<gene>
    <name evidence="1" type="ORF">IWQ57_005481</name>
</gene>
<name>A0ACC1JMM5_9FUNG</name>
<feature type="non-terminal residue" evidence="1">
    <location>
        <position position="1"/>
    </location>
</feature>
<organism evidence="1 2">
    <name type="scientific">Coemansia nantahalensis</name>
    <dbReference type="NCBI Taxonomy" id="2789366"/>
    <lineage>
        <taxon>Eukaryota</taxon>
        <taxon>Fungi</taxon>
        <taxon>Fungi incertae sedis</taxon>
        <taxon>Zoopagomycota</taxon>
        <taxon>Kickxellomycotina</taxon>
        <taxon>Kickxellomycetes</taxon>
        <taxon>Kickxellales</taxon>
        <taxon>Kickxellaceae</taxon>
        <taxon>Coemansia</taxon>
    </lineage>
</organism>
<sequence length="121" mass="13194">DTVLFTGKLRPTRGGSGGSCSQTQLSPSPIAQPIRLSPSVTFPQRVMKWSQQLRTERASPAGDSQRMLEALQRMGKWHNWGVARPAAAAAADQASRANQFFLDPVILAMSPRLMPQPRPQG</sequence>
<evidence type="ECO:0000313" key="2">
    <source>
        <dbReference type="Proteomes" id="UP001140234"/>
    </source>
</evidence>
<keyword evidence="2" id="KW-1185">Reference proteome</keyword>
<dbReference type="EMBL" id="JANBUJ010002660">
    <property type="protein sequence ID" value="KAJ2763688.1"/>
    <property type="molecule type" value="Genomic_DNA"/>
</dbReference>
<evidence type="ECO:0000313" key="1">
    <source>
        <dbReference type="EMBL" id="KAJ2763688.1"/>
    </source>
</evidence>
<dbReference type="Proteomes" id="UP001140234">
    <property type="component" value="Unassembled WGS sequence"/>
</dbReference>
<accession>A0ACC1JMM5</accession>
<comment type="caution">
    <text evidence="1">The sequence shown here is derived from an EMBL/GenBank/DDBJ whole genome shotgun (WGS) entry which is preliminary data.</text>
</comment>